<organism evidence="11 12">
    <name type="scientific">Ridgeia piscesae</name>
    <name type="common">Tubeworm</name>
    <dbReference type="NCBI Taxonomy" id="27915"/>
    <lineage>
        <taxon>Eukaryota</taxon>
        <taxon>Metazoa</taxon>
        <taxon>Spiralia</taxon>
        <taxon>Lophotrochozoa</taxon>
        <taxon>Annelida</taxon>
        <taxon>Polychaeta</taxon>
        <taxon>Sedentaria</taxon>
        <taxon>Canalipalpata</taxon>
        <taxon>Sabellida</taxon>
        <taxon>Siboglinidae</taxon>
        <taxon>Ridgeia</taxon>
    </lineage>
</organism>
<dbReference type="AlphaFoldDB" id="A0AAD9KLE4"/>
<feature type="compositionally biased region" description="Basic and acidic residues" evidence="9">
    <location>
        <begin position="126"/>
        <end position="139"/>
    </location>
</feature>
<dbReference type="PANTHER" id="PTHR13288:SF8">
    <property type="entry name" value="SPLICING FACTOR 45"/>
    <property type="match status" value="1"/>
</dbReference>
<dbReference type="GO" id="GO:0000380">
    <property type="term" value="P:alternative mRNA splicing, via spliceosome"/>
    <property type="evidence" value="ECO:0007669"/>
    <property type="project" value="TreeGrafter"/>
</dbReference>
<dbReference type="InterPro" id="IPR035979">
    <property type="entry name" value="RBD_domain_sf"/>
</dbReference>
<evidence type="ECO:0000313" key="11">
    <source>
        <dbReference type="EMBL" id="KAK2172815.1"/>
    </source>
</evidence>
<comment type="function">
    <text evidence="8">Splice factor that binds to the single-stranded 3'AG at the exon/intron border and promotes its utilization in the second catalytic step. Involved in the regulation of alternative splicing and the utilization of cryptic splice sites.</text>
</comment>
<comment type="subunit">
    <text evidence="6">Binds SXL. Associates with the spliceosome. Interacts with SF3B1, SF1 and U2AF2.</text>
</comment>
<feature type="compositionally biased region" description="Basic and acidic residues" evidence="9">
    <location>
        <begin position="108"/>
        <end position="119"/>
    </location>
</feature>
<dbReference type="CDD" id="cd12647">
    <property type="entry name" value="RRM_UHM_SPF45"/>
    <property type="match status" value="1"/>
</dbReference>
<reference evidence="11" key="1">
    <citation type="journal article" date="2023" name="Mol. Biol. Evol.">
        <title>Third-Generation Sequencing Reveals the Adaptive Role of the Epigenome in Three Deep-Sea Polychaetes.</title>
        <authorList>
            <person name="Perez M."/>
            <person name="Aroh O."/>
            <person name="Sun Y."/>
            <person name="Lan Y."/>
            <person name="Juniper S.K."/>
            <person name="Young C.R."/>
            <person name="Angers B."/>
            <person name="Qian P.Y."/>
        </authorList>
    </citation>
    <scope>NUCLEOTIDE SEQUENCE</scope>
    <source>
        <strain evidence="11">R07B-5</strain>
    </source>
</reference>
<keyword evidence="4 8" id="KW-0508">mRNA splicing</keyword>
<accession>A0AAD9KLE4</accession>
<dbReference type="GO" id="GO:0005654">
    <property type="term" value="C:nucleoplasm"/>
    <property type="evidence" value="ECO:0007669"/>
    <property type="project" value="UniProtKB-UniRule"/>
</dbReference>
<evidence type="ECO:0000313" key="12">
    <source>
        <dbReference type="Proteomes" id="UP001209878"/>
    </source>
</evidence>
<evidence type="ECO:0000256" key="7">
    <source>
        <dbReference type="ARBA" id="ARBA00074919"/>
    </source>
</evidence>
<evidence type="ECO:0000256" key="9">
    <source>
        <dbReference type="SAM" id="MobiDB-lite"/>
    </source>
</evidence>
<protein>
    <recommendedName>
        <fullName evidence="7 8">Splicing factor 45</fullName>
    </recommendedName>
    <alternativeName>
        <fullName evidence="8">RNA-binding motif protein 17</fullName>
    </alternativeName>
</protein>
<evidence type="ECO:0000256" key="3">
    <source>
        <dbReference type="ARBA" id="ARBA00022884"/>
    </source>
</evidence>
<evidence type="ECO:0000259" key="10">
    <source>
        <dbReference type="PROSITE" id="PS50174"/>
    </source>
</evidence>
<dbReference type="InterPro" id="IPR034653">
    <property type="entry name" value="SPF45_RRM"/>
</dbReference>
<dbReference type="PANTHER" id="PTHR13288">
    <property type="entry name" value="SPLICING FACTOR 45 SPF45"/>
    <property type="match status" value="1"/>
</dbReference>
<dbReference type="SMART" id="SM00361">
    <property type="entry name" value="RRM_1"/>
    <property type="match status" value="1"/>
</dbReference>
<keyword evidence="3 8" id="KW-0694">RNA-binding</keyword>
<dbReference type="InterPro" id="IPR003954">
    <property type="entry name" value="RRM_euk-type"/>
</dbReference>
<comment type="subcellular location">
    <subcellularLocation>
        <location evidence="1 8">Nucleus</location>
    </subcellularLocation>
</comment>
<dbReference type="InterPro" id="IPR000467">
    <property type="entry name" value="G_patch_dom"/>
</dbReference>
<dbReference type="SUPFAM" id="SSF54928">
    <property type="entry name" value="RNA-binding domain, RBD"/>
    <property type="match status" value="1"/>
</dbReference>
<comment type="subunit">
    <text evidence="8">Associates with the spliceosome.</text>
</comment>
<keyword evidence="8" id="KW-0747">Spliceosome</keyword>
<evidence type="ECO:0000256" key="6">
    <source>
        <dbReference type="ARBA" id="ARBA00065586"/>
    </source>
</evidence>
<dbReference type="SMART" id="SM00443">
    <property type="entry name" value="G_patch"/>
    <property type="match status" value="1"/>
</dbReference>
<keyword evidence="2 8" id="KW-0507">mRNA processing</keyword>
<dbReference type="GO" id="GO:0003723">
    <property type="term" value="F:RNA binding"/>
    <property type="evidence" value="ECO:0007669"/>
    <property type="project" value="UniProtKB-UniRule"/>
</dbReference>
<dbReference type="GO" id="GO:0045292">
    <property type="term" value="P:mRNA cis splicing, via spliceosome"/>
    <property type="evidence" value="ECO:0007669"/>
    <property type="project" value="UniProtKB-UniRule"/>
</dbReference>
<dbReference type="PIRSF" id="PIRSF031066">
    <property type="entry name" value="Splicing_factor_SPF45"/>
    <property type="match status" value="1"/>
</dbReference>
<feature type="region of interest" description="Disordered" evidence="9">
    <location>
        <begin position="100"/>
        <end position="199"/>
    </location>
</feature>
<evidence type="ECO:0000256" key="8">
    <source>
        <dbReference type="PIRNR" id="PIRNR031066"/>
    </source>
</evidence>
<evidence type="ECO:0000256" key="1">
    <source>
        <dbReference type="ARBA" id="ARBA00004123"/>
    </source>
</evidence>
<dbReference type="PROSITE" id="PS50174">
    <property type="entry name" value="G_PATCH"/>
    <property type="match status" value="1"/>
</dbReference>
<sequence>MSLYDDLDDAGGGQEANVAGWGSQMKLLESQKQLHAKKALLGQKPRKPVVATMAPVVDLKQRNEDQPLHFNQNTGRLERMALNKMPAFTPIEVVPILPSMTGLGDEYDPLRPNEYEEFSKRRKKQRREDERKVELEEREKRRKERHKNDTEGLGEMELTRRKMHEEDSEEEEEKPYAAQRSSRAGAAIAPPTSLVEQDKVQAEEKVVTNGGPVDKQLANMSSMCSVASKIMARMGYRHGQGLGKAGQGMSTALQVEKTSKRGGKIIHEKDVAKAAAVAAAVEEAIPAMAPPPMQATTTETSNVNLLANPTKVILLRNMVGPGEVDDDLEPETAEECSKYGKVVRCVIFEMPNGADDEAVRIFLEFEKVEAAIKGVIDLNGRYFGGRVVRASFYNVDNFHALKLDNPTD</sequence>
<gene>
    <name evidence="11" type="ORF">NP493_926g01073</name>
</gene>
<dbReference type="EMBL" id="JAODUO010000926">
    <property type="protein sequence ID" value="KAK2172815.1"/>
    <property type="molecule type" value="Genomic_DNA"/>
</dbReference>
<comment type="caution">
    <text evidence="11">The sequence shown here is derived from an EMBL/GenBank/DDBJ whole genome shotgun (WGS) entry which is preliminary data.</text>
</comment>
<dbReference type="InterPro" id="IPR012677">
    <property type="entry name" value="Nucleotide-bd_a/b_plait_sf"/>
</dbReference>
<evidence type="ECO:0000256" key="4">
    <source>
        <dbReference type="ARBA" id="ARBA00023187"/>
    </source>
</evidence>
<evidence type="ECO:0000256" key="2">
    <source>
        <dbReference type="ARBA" id="ARBA00022664"/>
    </source>
</evidence>
<evidence type="ECO:0000256" key="5">
    <source>
        <dbReference type="ARBA" id="ARBA00023242"/>
    </source>
</evidence>
<dbReference type="Proteomes" id="UP001209878">
    <property type="component" value="Unassembled WGS sequence"/>
</dbReference>
<keyword evidence="5 8" id="KW-0539">Nucleus</keyword>
<keyword evidence="12" id="KW-1185">Reference proteome</keyword>
<dbReference type="GO" id="GO:0071011">
    <property type="term" value="C:precatalytic spliceosome"/>
    <property type="evidence" value="ECO:0007669"/>
    <property type="project" value="TreeGrafter"/>
</dbReference>
<dbReference type="FunFam" id="3.30.70.330:FF:000079">
    <property type="entry name" value="Putative splicing factor 45"/>
    <property type="match status" value="1"/>
</dbReference>
<feature type="domain" description="G-patch" evidence="10">
    <location>
        <begin position="223"/>
        <end position="263"/>
    </location>
</feature>
<dbReference type="Gene3D" id="3.30.70.330">
    <property type="match status" value="1"/>
</dbReference>
<proteinExistence type="predicted"/>
<dbReference type="InterPro" id="IPR040052">
    <property type="entry name" value="RBM17"/>
</dbReference>
<dbReference type="Pfam" id="PF01585">
    <property type="entry name" value="G-patch"/>
    <property type="match status" value="1"/>
</dbReference>
<name>A0AAD9KLE4_RIDPI</name>